<dbReference type="InterPro" id="IPR033721">
    <property type="entry name" value="ProRS_core_arch_euk"/>
</dbReference>
<name>A0A7D3QU08_9VIRU</name>
<proteinExistence type="inferred from homology"/>
<comment type="catalytic activity">
    <reaction evidence="9">
        <text>tRNA(Pro) + L-proline + ATP = L-prolyl-tRNA(Pro) + AMP + diphosphate</text>
        <dbReference type="Rhea" id="RHEA:14305"/>
        <dbReference type="Rhea" id="RHEA-COMP:9700"/>
        <dbReference type="Rhea" id="RHEA-COMP:9702"/>
        <dbReference type="ChEBI" id="CHEBI:30616"/>
        <dbReference type="ChEBI" id="CHEBI:33019"/>
        <dbReference type="ChEBI" id="CHEBI:60039"/>
        <dbReference type="ChEBI" id="CHEBI:78442"/>
        <dbReference type="ChEBI" id="CHEBI:78532"/>
        <dbReference type="ChEBI" id="CHEBI:456215"/>
        <dbReference type="EC" id="6.1.1.15"/>
    </reaction>
</comment>
<organism evidence="11 12">
    <name type="scientific">Fadolivirus FV1/VV64</name>
    <dbReference type="NCBI Taxonomy" id="3070911"/>
    <lineage>
        <taxon>Viruses</taxon>
        <taxon>Varidnaviria</taxon>
        <taxon>Bamfordvirae</taxon>
        <taxon>Nucleocytoviricota</taxon>
        <taxon>Megaviricetes</taxon>
        <taxon>Imitervirales</taxon>
        <taxon>Mimiviridae</taxon>
        <taxon>Klosneuvirinae</taxon>
        <taxon>Fadolivirus</taxon>
        <taxon>Fadolivirus algeromassiliense</taxon>
    </lineage>
</organism>
<evidence type="ECO:0000256" key="5">
    <source>
        <dbReference type="ARBA" id="ARBA00022840"/>
    </source>
</evidence>
<evidence type="ECO:0000256" key="3">
    <source>
        <dbReference type="ARBA" id="ARBA00022598"/>
    </source>
</evidence>
<gene>
    <name evidence="11" type="ORF">Fadolivirus_1_305</name>
</gene>
<dbReference type="GO" id="GO:0017101">
    <property type="term" value="C:aminoacyl-tRNA synthetase multienzyme complex"/>
    <property type="evidence" value="ECO:0007669"/>
    <property type="project" value="TreeGrafter"/>
</dbReference>
<protein>
    <recommendedName>
        <fullName evidence="2">Proline--tRNA ligase</fullName>
        <ecNumber evidence="1">6.1.1.15</ecNumber>
    </recommendedName>
    <alternativeName>
        <fullName evidence="8">Prolyl-tRNA synthetase</fullName>
    </alternativeName>
</protein>
<dbReference type="EMBL" id="MT418680">
    <property type="protein sequence ID" value="QKF93763.1"/>
    <property type="molecule type" value="Genomic_DNA"/>
</dbReference>
<evidence type="ECO:0000256" key="7">
    <source>
        <dbReference type="ARBA" id="ARBA00023146"/>
    </source>
</evidence>
<dbReference type="PANTHER" id="PTHR43382">
    <property type="entry name" value="PROLYL-TRNA SYNTHETASE"/>
    <property type="match status" value="1"/>
</dbReference>
<dbReference type="Gene3D" id="3.30.930.10">
    <property type="entry name" value="Bira Bifunctional Protein, Domain 2"/>
    <property type="match status" value="1"/>
</dbReference>
<evidence type="ECO:0000256" key="4">
    <source>
        <dbReference type="ARBA" id="ARBA00022741"/>
    </source>
</evidence>
<dbReference type="PROSITE" id="PS50862">
    <property type="entry name" value="AA_TRNA_LIGASE_II"/>
    <property type="match status" value="1"/>
</dbReference>
<dbReference type="Pfam" id="PF00587">
    <property type="entry name" value="tRNA-synt_2b"/>
    <property type="match status" value="1"/>
</dbReference>
<dbReference type="NCBIfam" id="TIGR00408">
    <property type="entry name" value="proS_fam_I"/>
    <property type="match status" value="1"/>
</dbReference>
<evidence type="ECO:0000256" key="6">
    <source>
        <dbReference type="ARBA" id="ARBA00022917"/>
    </source>
</evidence>
<keyword evidence="6" id="KW-0648">Protein biosynthesis</keyword>
<evidence type="ECO:0000259" key="10">
    <source>
        <dbReference type="PROSITE" id="PS50862"/>
    </source>
</evidence>
<dbReference type="HAMAP" id="MF_01571">
    <property type="entry name" value="Pro_tRNA_synth_type3"/>
    <property type="match status" value="1"/>
</dbReference>
<dbReference type="Pfam" id="PF09180">
    <property type="entry name" value="ProRS-C_1"/>
    <property type="match status" value="1"/>
</dbReference>
<dbReference type="EC" id="6.1.1.15" evidence="1"/>
<dbReference type="InterPro" id="IPR036621">
    <property type="entry name" value="Anticodon-bd_dom_sf"/>
</dbReference>
<feature type="domain" description="Aminoacyl-transfer RNA synthetases class-II family profile" evidence="10">
    <location>
        <begin position="46"/>
        <end position="295"/>
    </location>
</feature>
<dbReference type="InterPro" id="IPR006195">
    <property type="entry name" value="aa-tRNA-synth_II"/>
</dbReference>
<sequence>MATTSAPKYDMEHEMGITVKKSENFGEWYKQVLTKGKFIEYYDISGCYVLLPNSYSIWENVQQYIDRELKKIGVKNAYFPLFISEKNLSREKDHLEGFTPEVAWVTKAGDSELQEKIAVRPTSECAMYPIFSNLIRSHTDLPLKMNQWCSVVRWEFKDCTPFIRSREFCWSETHHCYASEASAMEDVLKVLDLYKKTYNDLLAIPVIRGRKTEGEKFAGADSTYTIEGYIPTVGKGIQAATSHSLGQHFSKMFDIKFQDTDTVQKYVWQISCGITTRSLGIMLMNHGDDKGAIIPPYVADVQIVIIPITMKKRHDDIIQKCKELTETLSNSGFRVKLDDSNHNPGWKFNYWETIGVPLRIEIGPKDVDKNVITVCKRTDFKKSVVENNATITMQIKTLLDEIHNDLYNKANNELISHIRTPINSTEFGNYLDEKNLCLIRWCGTDDCEKQIKEDHKAKSLCIPMDLSIEVNGDKCTMCGKDSNMSVLFGRSY</sequence>
<dbReference type="SUPFAM" id="SSF52954">
    <property type="entry name" value="Class II aaRS ABD-related"/>
    <property type="match status" value="1"/>
</dbReference>
<reference evidence="11 12" key="1">
    <citation type="submission" date="2020-04" db="EMBL/GenBank/DDBJ databases">
        <title>Advantages and limits of metagenomic assembly and binning of a giant virus.</title>
        <authorList>
            <person name="Schulz F."/>
            <person name="Andreani J."/>
            <person name="Francis R."/>
            <person name="Boudjemaa H."/>
            <person name="Bou Khalil J.Y."/>
            <person name="Lee J."/>
            <person name="La Scola B."/>
            <person name="Woyke T."/>
        </authorList>
    </citation>
    <scope>NUCLEOTIDE SEQUENCE [LARGE SCALE GENOMIC DNA]</scope>
    <source>
        <strain evidence="11 12">FV1/VV64</strain>
    </source>
</reference>
<keyword evidence="7" id="KW-0030">Aminoacyl-tRNA synthetase</keyword>
<evidence type="ECO:0000256" key="8">
    <source>
        <dbReference type="ARBA" id="ARBA00029731"/>
    </source>
</evidence>
<dbReference type="Proteomes" id="UP001162001">
    <property type="component" value="Segment"/>
</dbReference>
<keyword evidence="3" id="KW-0436">Ligase</keyword>
<evidence type="ECO:0000313" key="11">
    <source>
        <dbReference type="EMBL" id="QKF93763.1"/>
    </source>
</evidence>
<dbReference type="InterPro" id="IPR045864">
    <property type="entry name" value="aa-tRNA-synth_II/BPL/LPL"/>
</dbReference>
<dbReference type="CDD" id="cd00778">
    <property type="entry name" value="ProRS_core_arch_euk"/>
    <property type="match status" value="1"/>
</dbReference>
<dbReference type="PRINTS" id="PR01046">
    <property type="entry name" value="TRNASYNTHPRO"/>
</dbReference>
<keyword evidence="4" id="KW-0547">Nucleotide-binding</keyword>
<dbReference type="Pfam" id="PF03129">
    <property type="entry name" value="HGTP_anticodon"/>
    <property type="match status" value="1"/>
</dbReference>
<dbReference type="SUPFAM" id="SSF64586">
    <property type="entry name" value="C-terminal domain of ProRS"/>
    <property type="match status" value="1"/>
</dbReference>
<dbReference type="InterPro" id="IPR004499">
    <property type="entry name" value="Pro-tRNA-ligase_IIa_arc-type"/>
</dbReference>
<dbReference type="GO" id="GO:0005524">
    <property type="term" value="F:ATP binding"/>
    <property type="evidence" value="ECO:0007669"/>
    <property type="project" value="UniProtKB-KW"/>
</dbReference>
<dbReference type="SMART" id="SM00946">
    <property type="entry name" value="ProRS-C_1"/>
    <property type="match status" value="1"/>
</dbReference>
<dbReference type="GO" id="GO:0004827">
    <property type="term" value="F:proline-tRNA ligase activity"/>
    <property type="evidence" value="ECO:0007669"/>
    <property type="project" value="UniProtKB-EC"/>
</dbReference>
<evidence type="ECO:0000256" key="1">
    <source>
        <dbReference type="ARBA" id="ARBA00012831"/>
    </source>
</evidence>
<dbReference type="InterPro" id="IPR002316">
    <property type="entry name" value="Pro-tRNA-ligase_IIa"/>
</dbReference>
<dbReference type="InterPro" id="IPR002314">
    <property type="entry name" value="aa-tRNA-synt_IIb"/>
</dbReference>
<dbReference type="InterPro" id="IPR017449">
    <property type="entry name" value="Pro-tRNA_synth_II"/>
</dbReference>
<dbReference type="CDD" id="cd00862">
    <property type="entry name" value="ProRS_anticodon_zinc"/>
    <property type="match status" value="1"/>
</dbReference>
<dbReference type="InterPro" id="IPR004154">
    <property type="entry name" value="Anticodon-bd"/>
</dbReference>
<keyword evidence="5" id="KW-0067">ATP-binding</keyword>
<dbReference type="Gene3D" id="3.40.50.800">
    <property type="entry name" value="Anticodon-binding domain"/>
    <property type="match status" value="1"/>
</dbReference>
<evidence type="ECO:0000256" key="2">
    <source>
        <dbReference type="ARBA" id="ARBA00019110"/>
    </source>
</evidence>
<evidence type="ECO:0000256" key="9">
    <source>
        <dbReference type="ARBA" id="ARBA00047671"/>
    </source>
</evidence>
<evidence type="ECO:0000313" key="12">
    <source>
        <dbReference type="Proteomes" id="UP001162001"/>
    </source>
</evidence>
<keyword evidence="12" id="KW-1185">Reference proteome</keyword>
<dbReference type="SUPFAM" id="SSF55681">
    <property type="entry name" value="Class II aaRS and biotin synthetases"/>
    <property type="match status" value="1"/>
</dbReference>
<accession>A0A7D3QU08</accession>
<dbReference type="Gene3D" id="3.30.110.30">
    <property type="entry name" value="C-terminal domain of ProRS"/>
    <property type="match status" value="1"/>
</dbReference>
<dbReference type="PANTHER" id="PTHR43382:SF2">
    <property type="entry name" value="BIFUNCTIONAL GLUTAMATE_PROLINE--TRNA LIGASE"/>
    <property type="match status" value="1"/>
</dbReference>
<dbReference type="FunFam" id="3.30.930.10:FF:000037">
    <property type="entry name" value="Proline--tRNA ligase"/>
    <property type="match status" value="1"/>
</dbReference>
<dbReference type="FunFam" id="3.40.50.800:FF:000005">
    <property type="entry name" value="bifunctional glutamate/proline--tRNA ligase"/>
    <property type="match status" value="1"/>
</dbReference>
<dbReference type="InterPro" id="IPR016061">
    <property type="entry name" value="Pro-tRNA_ligase_II_C"/>
</dbReference>